<dbReference type="EMBL" id="JAATEJ010000004">
    <property type="protein sequence ID" value="NJP43405.1"/>
    <property type="molecule type" value="Genomic_DNA"/>
</dbReference>
<accession>A0ABX0ZI19</accession>
<gene>
    <name evidence="1" type="ORF">HCN08_08315</name>
</gene>
<protein>
    <recommendedName>
        <fullName evidence="3">DUF3467 domain-containing protein</fullName>
    </recommendedName>
</protein>
<dbReference type="Pfam" id="PF19812">
    <property type="entry name" value="DUF6295"/>
    <property type="match status" value="1"/>
</dbReference>
<sequence length="88" mass="9442">MCTYTTIKDVIDGSAKGAGGEWFHVSDITVYFDHPVHAMAEHTLNIDFTDPSRGPSARVAVELTADSAVRLVEAIQAALAAVPVEMRV</sequence>
<evidence type="ECO:0000313" key="2">
    <source>
        <dbReference type="Proteomes" id="UP000734511"/>
    </source>
</evidence>
<dbReference type="RefSeq" id="WP_167982258.1">
    <property type="nucleotide sequence ID" value="NZ_JAATEJ010000004.1"/>
</dbReference>
<dbReference type="Proteomes" id="UP000734511">
    <property type="component" value="Unassembled WGS sequence"/>
</dbReference>
<reference evidence="1 2" key="1">
    <citation type="submission" date="2020-03" db="EMBL/GenBank/DDBJ databases">
        <title>WGS of actinomycetes isolated from Thailand.</title>
        <authorList>
            <person name="Thawai C."/>
        </authorList>
    </citation>
    <scope>NUCLEOTIDE SEQUENCE [LARGE SCALE GENOMIC DNA]</scope>
    <source>
        <strain evidence="1 2">PRB2-1</strain>
    </source>
</reference>
<comment type="caution">
    <text evidence="1">The sequence shown here is derived from an EMBL/GenBank/DDBJ whole genome shotgun (WGS) entry which is preliminary data.</text>
</comment>
<evidence type="ECO:0008006" key="3">
    <source>
        <dbReference type="Google" id="ProtNLM"/>
    </source>
</evidence>
<evidence type="ECO:0000313" key="1">
    <source>
        <dbReference type="EMBL" id="NJP43405.1"/>
    </source>
</evidence>
<proteinExistence type="predicted"/>
<organism evidence="1 2">
    <name type="scientific">Actinacidiphila epipremni</name>
    <dbReference type="NCBI Taxonomy" id="2053013"/>
    <lineage>
        <taxon>Bacteria</taxon>
        <taxon>Bacillati</taxon>
        <taxon>Actinomycetota</taxon>
        <taxon>Actinomycetes</taxon>
        <taxon>Kitasatosporales</taxon>
        <taxon>Streptomycetaceae</taxon>
        <taxon>Actinacidiphila</taxon>
    </lineage>
</organism>
<keyword evidence="2" id="KW-1185">Reference proteome</keyword>
<dbReference type="InterPro" id="IPR046262">
    <property type="entry name" value="DUF6295"/>
</dbReference>
<name>A0ABX0ZI19_9ACTN</name>